<dbReference type="InterPro" id="IPR011527">
    <property type="entry name" value="ABC1_TM_dom"/>
</dbReference>
<feature type="transmembrane region" description="Helical" evidence="16">
    <location>
        <begin position="208"/>
        <end position="229"/>
    </location>
</feature>
<evidence type="ECO:0000259" key="18">
    <source>
        <dbReference type="PROSITE" id="PS50929"/>
    </source>
</evidence>
<protein>
    <recommendedName>
        <fullName evidence="3">ABC-type xenobiotic transporter</fullName>
        <ecNumber evidence="3">7.6.2.2</ecNumber>
    </recommendedName>
    <alternativeName>
        <fullName evidence="15">p-glycoprotein</fullName>
    </alternativeName>
</protein>
<evidence type="ECO:0000256" key="9">
    <source>
        <dbReference type="ARBA" id="ARBA00022967"/>
    </source>
</evidence>
<dbReference type="PANTHER" id="PTHR43394">
    <property type="entry name" value="ATP-DEPENDENT PERMEASE MDL1, MITOCHONDRIAL"/>
    <property type="match status" value="1"/>
</dbReference>
<dbReference type="Proteomes" id="UP000078387">
    <property type="component" value="Unassembled WGS sequence"/>
</dbReference>
<dbReference type="InterPro" id="IPR003593">
    <property type="entry name" value="AAA+_ATPase"/>
</dbReference>
<dbReference type="VEuPathDB" id="AmoebaDB:EHI8A_112300"/>
<evidence type="ECO:0000256" key="14">
    <source>
        <dbReference type="ARBA" id="ARBA00059349"/>
    </source>
</evidence>
<dbReference type="CDD" id="cd18577">
    <property type="entry name" value="ABC_6TM_Pgp_ABCB1_D1_like"/>
    <property type="match status" value="1"/>
</dbReference>
<keyword evidence="6" id="KW-0677">Repeat</keyword>
<dbReference type="EC" id="7.6.2.2" evidence="3"/>
<feature type="transmembrane region" description="Helical" evidence="16">
    <location>
        <begin position="112"/>
        <end position="133"/>
    </location>
</feature>
<name>A0A5K1V7A6_ENTHI</name>
<keyword evidence="10 16" id="KW-1133">Transmembrane helix</keyword>
<dbReference type="GO" id="GO:0005524">
    <property type="term" value="F:ATP binding"/>
    <property type="evidence" value="ECO:0007669"/>
    <property type="project" value="UniProtKB-KW"/>
</dbReference>
<dbReference type="OMA" id="GYFRLAM"/>
<accession>A0A5K1V7A6</accession>
<feature type="domain" description="ABC transmembrane type-1" evidence="18">
    <location>
        <begin position="707"/>
        <end position="969"/>
    </location>
</feature>
<evidence type="ECO:0000256" key="15">
    <source>
        <dbReference type="ARBA" id="ARBA00078550"/>
    </source>
</evidence>
<dbReference type="VEuPathDB" id="AmoebaDB:KM1_298100"/>
<evidence type="ECO:0000256" key="5">
    <source>
        <dbReference type="ARBA" id="ARBA00022692"/>
    </source>
</evidence>
<comment type="caution">
    <text evidence="19">The sequence shown here is derived from an EMBL/GenBank/DDBJ whole genome shotgun (WGS) entry which is preliminary data.</text>
</comment>
<keyword evidence="11 16" id="KW-0472">Membrane</keyword>
<organism evidence="19 20">
    <name type="scientific">Entamoeba histolytica</name>
    <dbReference type="NCBI Taxonomy" id="5759"/>
    <lineage>
        <taxon>Eukaryota</taxon>
        <taxon>Amoebozoa</taxon>
        <taxon>Evosea</taxon>
        <taxon>Archamoebae</taxon>
        <taxon>Mastigamoebida</taxon>
        <taxon>Entamoebidae</taxon>
        <taxon>Entamoeba</taxon>
    </lineage>
</organism>
<dbReference type="PROSITE" id="PS00211">
    <property type="entry name" value="ABC_TRANSPORTER_1"/>
    <property type="match status" value="2"/>
</dbReference>
<keyword evidence="7" id="KW-0547">Nucleotide-binding</keyword>
<dbReference type="VEuPathDB" id="AmoebaDB:EHI7A_023620"/>
<gene>
    <name evidence="19" type="ORF">CL6EHI_175450</name>
</gene>
<evidence type="ECO:0000256" key="10">
    <source>
        <dbReference type="ARBA" id="ARBA00022989"/>
    </source>
</evidence>
<dbReference type="FunFam" id="1.20.1560.10:FF:000018">
    <property type="entry name" value="ATP-binding cassette subfamily B member 11"/>
    <property type="match status" value="1"/>
</dbReference>
<keyword evidence="4" id="KW-0813">Transport</keyword>
<feature type="transmembrane region" description="Helical" evidence="16">
    <location>
        <begin position="288"/>
        <end position="310"/>
    </location>
</feature>
<comment type="subcellular location">
    <subcellularLocation>
        <location evidence="1">Membrane</location>
        <topology evidence="1">Multi-pass membrane protein</topology>
    </subcellularLocation>
</comment>
<dbReference type="CDD" id="cd18578">
    <property type="entry name" value="ABC_6TM_Pgp_ABCB1_D2_like"/>
    <property type="match status" value="1"/>
</dbReference>
<dbReference type="Gene3D" id="3.40.50.300">
    <property type="entry name" value="P-loop containing nucleotide triphosphate hydrolases"/>
    <property type="match status" value="2"/>
</dbReference>
<dbReference type="InterPro" id="IPR036640">
    <property type="entry name" value="ABC1_TM_sf"/>
</dbReference>
<feature type="transmembrane region" description="Helical" evidence="16">
    <location>
        <begin position="758"/>
        <end position="783"/>
    </location>
</feature>
<feature type="domain" description="ABC transmembrane type-1" evidence="18">
    <location>
        <begin position="52"/>
        <end position="348"/>
    </location>
</feature>
<dbReference type="InterPro" id="IPR039421">
    <property type="entry name" value="Type_1_exporter"/>
</dbReference>
<dbReference type="VEuPathDB" id="AmoebaDB:EHI5A_238460"/>
<evidence type="ECO:0000256" key="4">
    <source>
        <dbReference type="ARBA" id="ARBA00022448"/>
    </source>
</evidence>
<evidence type="ECO:0000256" key="6">
    <source>
        <dbReference type="ARBA" id="ARBA00022737"/>
    </source>
</evidence>
<dbReference type="SMR" id="A0A5K1V7A6"/>
<evidence type="ECO:0000256" key="1">
    <source>
        <dbReference type="ARBA" id="ARBA00004141"/>
    </source>
</evidence>
<comment type="similarity">
    <text evidence="2">Belongs to the ABC transporter superfamily. ABCB family. Multidrug resistance exporter (TC 3.A.1.201) subfamily.</text>
</comment>
<dbReference type="VEuPathDB" id="AmoebaDB:EHI8A_150200"/>
<dbReference type="VEuPathDB" id="AmoebaDB:EHI8A_033300"/>
<dbReference type="GO" id="GO:0005743">
    <property type="term" value="C:mitochondrial inner membrane"/>
    <property type="evidence" value="ECO:0007669"/>
    <property type="project" value="TreeGrafter"/>
</dbReference>
<dbReference type="InterPro" id="IPR017871">
    <property type="entry name" value="ABC_transporter-like_CS"/>
</dbReference>
<dbReference type="VEuPathDB" id="AmoebaDB:EHI7A_016780"/>
<dbReference type="VEuPathDB" id="AmoebaDB:EHI5A_264210"/>
<dbReference type="Pfam" id="PF00664">
    <property type="entry name" value="ABC_membrane"/>
    <property type="match status" value="2"/>
</dbReference>
<sequence>MLSDPVDTFNIFNVTPDPDELSTKNKLHDTEGNVSVIKLFKYSDWIDMILVLVGLISSLGNGVMQPLMMLLMGDLVNSYIYTPGDNTIIDEEVNHMIVEGVKESVNKVVVKMVYFGVISMVLSFLRTFSLFVVSQREGIRVRRLYFKSLLRQDATWYDFQESGELTARIATDIKNYQDGIGPKFGMIFQIISMVITGYVIGFTKCWDLALVVLATVPLSSFSFTGFQIVGMKYETKALNVFGAAGAIAEETIGNIRTVQSLNQENEFIEEYEEKIKQNEHFNGIKGQCLGLGFSIITFFMIASYALGSWYGSLVIRGKGGSKGVSAGDVLTVFMSVLFASQTLAMAATPLNLLFSAKASAYKIFTTIDRIPDIDCQSIGGECPTECNGNIRFEDVQFVYPTRPSHHVLKGIDIEIKKGETIALVGASGCGKSTTIQLIQRNYEPNGGRVTLDGKDIRELNIKWLRNQIGLVGQEPVLFAGTIRENIMLGAKEGKTPSEEEMIECTKMANAHEFVSKLPEGYDTIIGEKGALLSGGQKQRIAIARALIRNPSILLLDEATSALDTQSEKIVQEALEKASKGRTTIIVAHRLTTVRNADKICVFHQGEIIEQGKHQELMDLKGTYYGLVKRQSMEEEVEQETVENDLKKFREQEDKEVENIIVEESHDEEEDIVSKIKEEYEKEKKIRKKRNRFSIIRIMIEQLRMNFVLFILATIGGIVGGAVFPIFTIKFIDLIVMMMELQDGVELTDEQQHTLVNTIIWIMGIALAGLISHYFYIGLFLSSGEHLIGSVRRRMFKSIVKQEIGWFDRKENRVGSLVTRLSSDPTKLNGITGVFLGNLVYIISTICFAFGFALYYDWKLALCVIAVFPIHTLILFFDFKLNSMQSSPAEKAYEESGITLVEAVESMKTVQSLTREEYFLKQYSLNLKKPYKNIFKWGLILALVNAITNLSNFIVDAYGYYLGTYLLAKNLNYTQTNQGFYQEFMDRYMKIQKAIMSVVFAAHGVGNFGEIIPDIGKSMKAARHSYNLIDRNAKIDSSEINGNTFNDVKGEIEFKNIRFRYPTRADNEVLKGISFKAEQGKTIALVGASGCGKSTTIQLVERFYDPTSGEVLLDGYNIKDLNVKFLRNQIGLVGQEPVLFAESVIDNIKRGVPEGVEVSNEQIYAAAKMANAHDFISAMPEGYNTMVGDRGSQLSGGQKQRIAIARALIRNPKVLLLDEATSALDTQSEKIVQDALDKASKGRTTIIIAHRLSTIQNADQICVIMRGKIVEQGTHQELMDLKGFYYTLAMQQFGTVN</sequence>
<dbReference type="PROSITE" id="PS50929">
    <property type="entry name" value="ABC_TM1F"/>
    <property type="match status" value="2"/>
</dbReference>
<dbReference type="Gene3D" id="1.20.1560.10">
    <property type="entry name" value="ABC transporter type 1, transmembrane domain"/>
    <property type="match status" value="1"/>
</dbReference>
<comment type="function">
    <text evidence="14">Energy-dependent efflux pump responsible for decreased drug accumulation in multidrug resistance parasites.</text>
</comment>
<proteinExistence type="inferred from homology"/>
<dbReference type="GO" id="GO:0090374">
    <property type="term" value="P:oligopeptide export from mitochondrion"/>
    <property type="evidence" value="ECO:0007669"/>
    <property type="project" value="TreeGrafter"/>
</dbReference>
<evidence type="ECO:0000256" key="2">
    <source>
        <dbReference type="ARBA" id="ARBA00007577"/>
    </source>
</evidence>
<feature type="transmembrane region" description="Helical" evidence="16">
    <location>
        <begin position="45"/>
        <end position="64"/>
    </location>
</feature>
<evidence type="ECO:0000259" key="17">
    <source>
        <dbReference type="PROSITE" id="PS50893"/>
    </source>
</evidence>
<feature type="transmembrane region" description="Helical" evidence="16">
    <location>
        <begin position="857"/>
        <end position="876"/>
    </location>
</feature>
<feature type="transmembrane region" description="Helical" evidence="16">
    <location>
        <begin position="184"/>
        <end position="202"/>
    </location>
</feature>
<feature type="domain" description="ABC transporter" evidence="17">
    <location>
        <begin position="390"/>
        <end position="629"/>
    </location>
</feature>
<evidence type="ECO:0000313" key="19">
    <source>
        <dbReference type="EMBL" id="GAT95795.1"/>
    </source>
</evidence>
<dbReference type="SMART" id="SM00382">
    <property type="entry name" value="AAA"/>
    <property type="match status" value="2"/>
</dbReference>
<dbReference type="InterPro" id="IPR003439">
    <property type="entry name" value="ABC_transporter-like_ATP-bd"/>
</dbReference>
<keyword evidence="5 16" id="KW-0812">Transmembrane</keyword>
<evidence type="ECO:0000256" key="8">
    <source>
        <dbReference type="ARBA" id="ARBA00022840"/>
    </source>
</evidence>
<dbReference type="GO" id="GO:0015421">
    <property type="term" value="F:ABC-type oligopeptide transporter activity"/>
    <property type="evidence" value="ECO:0007669"/>
    <property type="project" value="TreeGrafter"/>
</dbReference>
<feature type="transmembrane region" description="Helical" evidence="16">
    <location>
        <begin position="936"/>
        <end position="960"/>
    </location>
</feature>
<dbReference type="VEuPathDB" id="AmoebaDB:EHI_175450"/>
<dbReference type="SUPFAM" id="SSF52540">
    <property type="entry name" value="P-loop containing nucleoside triphosphate hydrolases"/>
    <property type="match status" value="2"/>
</dbReference>
<dbReference type="SUPFAM" id="SSF90123">
    <property type="entry name" value="ABC transporter transmembrane region"/>
    <property type="match status" value="2"/>
</dbReference>
<dbReference type="GO" id="GO:0016887">
    <property type="term" value="F:ATP hydrolysis activity"/>
    <property type="evidence" value="ECO:0007669"/>
    <property type="project" value="InterPro"/>
</dbReference>
<feature type="transmembrane region" description="Helical" evidence="16">
    <location>
        <begin position="330"/>
        <end position="354"/>
    </location>
</feature>
<dbReference type="GO" id="GO:0008559">
    <property type="term" value="F:ABC-type xenobiotic transporter activity"/>
    <property type="evidence" value="ECO:0007669"/>
    <property type="project" value="UniProtKB-EC"/>
</dbReference>
<dbReference type="InterPro" id="IPR027417">
    <property type="entry name" value="P-loop_NTPase"/>
</dbReference>
<dbReference type="FunFam" id="3.40.50.300:FF:000916">
    <property type="entry name" value="ABC transporter B family member 9"/>
    <property type="match status" value="2"/>
</dbReference>
<feature type="domain" description="ABC transporter" evidence="17">
    <location>
        <begin position="1051"/>
        <end position="1290"/>
    </location>
</feature>
<keyword evidence="12" id="KW-0325">Glycoprotein</keyword>
<evidence type="ECO:0000256" key="12">
    <source>
        <dbReference type="ARBA" id="ARBA00023180"/>
    </source>
</evidence>
<dbReference type="Pfam" id="PF00005">
    <property type="entry name" value="ABC_tran"/>
    <property type="match status" value="2"/>
</dbReference>
<dbReference type="VEuPathDB" id="AmoebaDB:KM1_039600"/>
<dbReference type="EMBL" id="BDEQ01000001">
    <property type="protein sequence ID" value="GAT95795.1"/>
    <property type="molecule type" value="Genomic_DNA"/>
</dbReference>
<keyword evidence="8" id="KW-0067">ATP-binding</keyword>
<evidence type="ECO:0000256" key="13">
    <source>
        <dbReference type="ARBA" id="ARBA00034018"/>
    </source>
</evidence>
<comment type="catalytic activity">
    <reaction evidence="13">
        <text>ATP + H2O + xenobioticSide 1 = ADP + phosphate + xenobioticSide 2.</text>
        <dbReference type="EC" id="7.6.2.2"/>
    </reaction>
</comment>
<dbReference type="VEuPathDB" id="AmoebaDB:KM1_243070"/>
<evidence type="ECO:0000256" key="3">
    <source>
        <dbReference type="ARBA" id="ARBA00012191"/>
    </source>
</evidence>
<reference evidence="19 20" key="1">
    <citation type="submission" date="2016-05" db="EMBL/GenBank/DDBJ databases">
        <title>First whole genome sequencing of Entamoeba histolytica HM1:IMSS-clone-6.</title>
        <authorList>
            <person name="Mukherjee Avik.K."/>
            <person name="Izumyama S."/>
            <person name="Nakada-Tsukui K."/>
            <person name="Nozaki T."/>
        </authorList>
    </citation>
    <scope>NUCLEOTIDE SEQUENCE [LARGE SCALE GENOMIC DNA]</scope>
    <source>
        <strain evidence="19 20">HM1:IMSS clone 6</strain>
    </source>
</reference>
<dbReference type="PROSITE" id="PS50893">
    <property type="entry name" value="ABC_TRANSPORTER_2"/>
    <property type="match status" value="2"/>
</dbReference>
<evidence type="ECO:0000256" key="16">
    <source>
        <dbReference type="SAM" id="Phobius"/>
    </source>
</evidence>
<dbReference type="FunFam" id="1.20.1560.10:FF:000163">
    <property type="entry name" value="ABC transporter B family protein"/>
    <property type="match status" value="1"/>
</dbReference>
<evidence type="ECO:0000256" key="11">
    <source>
        <dbReference type="ARBA" id="ARBA00023136"/>
    </source>
</evidence>
<feature type="transmembrane region" description="Helical" evidence="16">
    <location>
        <begin position="706"/>
        <end position="738"/>
    </location>
</feature>
<feature type="transmembrane region" description="Helical" evidence="16">
    <location>
        <begin position="829"/>
        <end position="851"/>
    </location>
</feature>
<dbReference type="PANTHER" id="PTHR43394:SF27">
    <property type="entry name" value="ATP-DEPENDENT TRANSLOCASE ABCB1-LIKE"/>
    <property type="match status" value="1"/>
</dbReference>
<keyword evidence="9" id="KW-1278">Translocase</keyword>
<evidence type="ECO:0000313" key="20">
    <source>
        <dbReference type="Proteomes" id="UP000078387"/>
    </source>
</evidence>
<evidence type="ECO:0000256" key="7">
    <source>
        <dbReference type="ARBA" id="ARBA00022741"/>
    </source>
</evidence>
<dbReference type="CDD" id="cd03249">
    <property type="entry name" value="ABC_MTABC3_MDL1_MDL2"/>
    <property type="match status" value="2"/>
</dbReference>